<keyword evidence="3" id="KW-0443">Lipid metabolism</keyword>
<reference evidence="4" key="1">
    <citation type="submission" date="2010-07" db="EMBL/GenBank/DDBJ databases">
        <authorList>
            <consortium name="CONSOLIDER consortium CSD2007-00005"/>
            <person name="Guazzaroni M.-E."/>
            <person name="Richter M."/>
            <person name="Garcia-Salamanca A."/>
            <person name="Yarza P."/>
            <person name="Ferrer M."/>
        </authorList>
    </citation>
    <scope>NUCLEOTIDE SEQUENCE</scope>
</reference>
<dbReference type="Gene3D" id="3.40.50.1820">
    <property type="entry name" value="alpha/beta hydrolase"/>
    <property type="match status" value="1"/>
</dbReference>
<dbReference type="SUPFAM" id="SSF53474">
    <property type="entry name" value="alpha/beta-Hydrolases"/>
    <property type="match status" value="1"/>
</dbReference>
<proteinExistence type="predicted"/>
<dbReference type="AlphaFoldDB" id="D9PN09"/>
<dbReference type="InterPro" id="IPR029058">
    <property type="entry name" value="AB_hydrolase_fold"/>
</dbReference>
<keyword evidence="2" id="KW-0442">Lipid degradation</keyword>
<dbReference type="PANTHER" id="PTHR10272">
    <property type="entry name" value="PLATELET-ACTIVATING FACTOR ACETYLHYDROLASE"/>
    <property type="match status" value="1"/>
</dbReference>
<organism evidence="4">
    <name type="scientific">sediment metagenome</name>
    <dbReference type="NCBI Taxonomy" id="749907"/>
    <lineage>
        <taxon>unclassified sequences</taxon>
        <taxon>metagenomes</taxon>
        <taxon>ecological metagenomes</taxon>
    </lineage>
</organism>
<dbReference type="GO" id="GO:0016042">
    <property type="term" value="P:lipid catabolic process"/>
    <property type="evidence" value="ECO:0007669"/>
    <property type="project" value="UniProtKB-KW"/>
</dbReference>
<name>D9PN09_9ZZZZ</name>
<dbReference type="EMBL" id="ADZX01000907">
    <property type="protein sequence ID" value="EFK95055.1"/>
    <property type="molecule type" value="Genomic_DNA"/>
</dbReference>
<evidence type="ECO:0000256" key="2">
    <source>
        <dbReference type="ARBA" id="ARBA00022963"/>
    </source>
</evidence>
<evidence type="ECO:0008006" key="5">
    <source>
        <dbReference type="Google" id="ProtNLM"/>
    </source>
</evidence>
<gene>
    <name evidence="4" type="ORF">LDC_2938</name>
</gene>
<dbReference type="PANTHER" id="PTHR10272:SF0">
    <property type="entry name" value="PLATELET-ACTIVATING FACTOR ACETYLHYDROLASE"/>
    <property type="match status" value="1"/>
</dbReference>
<evidence type="ECO:0000256" key="1">
    <source>
        <dbReference type="ARBA" id="ARBA00022801"/>
    </source>
</evidence>
<accession>D9PN09</accession>
<evidence type="ECO:0000256" key="3">
    <source>
        <dbReference type="ARBA" id="ARBA00023098"/>
    </source>
</evidence>
<sequence length="211" mass="23626">MRKAAAAFENLYNRPKDVTFAIDRMEMLNGEAESEFHGRIDMHKVGVAGHSFGGYTAHAVSGRVIWGPEGVVDLHDKRIKACIAISAPARDTDEFRKSFEKFEKPCLHVTGTHDTSPIGETNVEHRRIPFDSIKSGDHYLVTFRDADHMVFTGKVWPNRDADIDNEIHRLVKASTTLFWDAYLKDDADAGNVLKGKGLDSILDKSAEVEKK</sequence>
<protein>
    <recommendedName>
        <fullName evidence="5">1-alkyl-2-acetylglycerophosphocholine esterase</fullName>
    </recommendedName>
</protein>
<reference evidence="4" key="2">
    <citation type="journal article" date="2011" name="Microb. Ecol.">
        <title>Taxonomic and Functional Metagenomic Profiling of the Microbial Community in the Anoxic Sediment of a Sub-saline Shallow Lake (Laguna de Carrizo, Central Spain).</title>
        <authorList>
            <person name="Ferrer M."/>
            <person name="Guazzaroni M.E."/>
            <person name="Richter M."/>
            <person name="Garcia-Salamanca A."/>
            <person name="Yarza P."/>
            <person name="Suarez-Suarez A."/>
            <person name="Solano J."/>
            <person name="Alcaide M."/>
            <person name="van Dillewijn P."/>
            <person name="Molina-Henares M.A."/>
            <person name="Lopez-Cortes N."/>
            <person name="Al-Ramahi Y."/>
            <person name="Guerrero C."/>
            <person name="Acosta A."/>
            <person name="de Eugenio L.I."/>
            <person name="Martinez V."/>
            <person name="Marques S."/>
            <person name="Rojo F."/>
            <person name="Santero E."/>
            <person name="Genilloud O."/>
            <person name="Perez-Perez J."/>
            <person name="Rossello-Mora R."/>
            <person name="Ramos J.L."/>
        </authorList>
    </citation>
    <scope>NUCLEOTIDE SEQUENCE</scope>
</reference>
<dbReference type="GO" id="GO:0003847">
    <property type="term" value="F:1-alkyl-2-acetylglycerophosphocholine esterase activity"/>
    <property type="evidence" value="ECO:0007669"/>
    <property type="project" value="TreeGrafter"/>
</dbReference>
<comment type="caution">
    <text evidence="4">The sequence shown here is derived from an EMBL/GenBank/DDBJ whole genome shotgun (WGS) entry which is preliminary data.</text>
</comment>
<evidence type="ECO:0000313" key="4">
    <source>
        <dbReference type="EMBL" id="EFK95055.1"/>
    </source>
</evidence>
<keyword evidence="1" id="KW-0378">Hydrolase</keyword>